<dbReference type="PROSITE" id="PS50995">
    <property type="entry name" value="HTH_MARR_2"/>
    <property type="match status" value="1"/>
</dbReference>
<accession>A0ABU9LJZ9</accession>
<comment type="similarity">
    <text evidence="5">Belongs to the SarZ family.</text>
</comment>
<dbReference type="InterPro" id="IPR055166">
    <property type="entry name" value="Transc_reg_Sar_Rot_HTH"/>
</dbReference>
<dbReference type="Proteomes" id="UP001398420">
    <property type="component" value="Unassembled WGS sequence"/>
</dbReference>
<dbReference type="RefSeq" id="WP_342302823.1">
    <property type="nucleotide sequence ID" value="NZ_JBCEWA010000004.1"/>
</dbReference>
<evidence type="ECO:0000256" key="5">
    <source>
        <dbReference type="ARBA" id="ARBA00046337"/>
    </source>
</evidence>
<dbReference type="SMART" id="SM00347">
    <property type="entry name" value="HTH_MARR"/>
    <property type="match status" value="1"/>
</dbReference>
<dbReference type="Gene3D" id="1.10.10.10">
    <property type="entry name" value="Winged helix-like DNA-binding domain superfamily/Winged helix DNA-binding domain"/>
    <property type="match status" value="1"/>
</dbReference>
<name>A0ABU9LJZ9_9BACL</name>
<dbReference type="PANTHER" id="PTHR42756:SF1">
    <property type="entry name" value="TRANSCRIPTIONAL REPRESSOR OF EMRAB OPERON"/>
    <property type="match status" value="1"/>
</dbReference>
<keyword evidence="2" id="KW-0805">Transcription regulation</keyword>
<dbReference type="Pfam" id="PF22381">
    <property type="entry name" value="Staph_reg_Sar_Rot"/>
    <property type="match status" value="1"/>
</dbReference>
<evidence type="ECO:0000256" key="1">
    <source>
        <dbReference type="ARBA" id="ARBA00004496"/>
    </source>
</evidence>
<evidence type="ECO:0000313" key="10">
    <source>
        <dbReference type="Proteomes" id="UP001398420"/>
    </source>
</evidence>
<dbReference type="EMBL" id="JBCEWA010000004">
    <property type="protein sequence ID" value="MEL5988006.1"/>
    <property type="molecule type" value="Genomic_DNA"/>
</dbReference>
<dbReference type="PANTHER" id="PTHR42756">
    <property type="entry name" value="TRANSCRIPTIONAL REGULATOR, MARR"/>
    <property type="match status" value="1"/>
</dbReference>
<gene>
    <name evidence="9" type="ORF">AAF454_06210</name>
</gene>
<proteinExistence type="inferred from homology"/>
<reference evidence="9 10" key="1">
    <citation type="submission" date="2024-04" db="EMBL/GenBank/DDBJ databases">
        <authorList>
            <person name="Wu Y.S."/>
            <person name="Zhang L."/>
        </authorList>
    </citation>
    <scope>NUCLEOTIDE SEQUENCE [LARGE SCALE GENOMIC DNA]</scope>
    <source>
        <strain evidence="9 10">KG-01</strain>
    </source>
</reference>
<keyword evidence="10" id="KW-1185">Reference proteome</keyword>
<dbReference type="InterPro" id="IPR036390">
    <property type="entry name" value="WH_DNA-bd_sf"/>
</dbReference>
<keyword evidence="4" id="KW-0804">Transcription</keyword>
<comment type="subcellular location">
    <subcellularLocation>
        <location evidence="1">Cytoplasm</location>
    </subcellularLocation>
</comment>
<evidence type="ECO:0000256" key="3">
    <source>
        <dbReference type="ARBA" id="ARBA00023125"/>
    </source>
</evidence>
<evidence type="ECO:0000256" key="4">
    <source>
        <dbReference type="ARBA" id="ARBA00023163"/>
    </source>
</evidence>
<evidence type="ECO:0000313" key="9">
    <source>
        <dbReference type="EMBL" id="MEL5988006.1"/>
    </source>
</evidence>
<dbReference type="InterPro" id="IPR036388">
    <property type="entry name" value="WH-like_DNA-bd_sf"/>
</dbReference>
<evidence type="ECO:0000259" key="8">
    <source>
        <dbReference type="PROSITE" id="PS50995"/>
    </source>
</evidence>
<feature type="domain" description="HTH marR-type" evidence="8">
    <location>
        <begin position="5"/>
        <end position="135"/>
    </location>
</feature>
<dbReference type="InterPro" id="IPR000835">
    <property type="entry name" value="HTH_MarR-typ"/>
</dbReference>
<comment type="caution">
    <text evidence="9">The sequence shown here is derived from an EMBL/GenBank/DDBJ whole genome shotgun (WGS) entry which is preliminary data.</text>
</comment>
<organism evidence="9 10">
    <name type="scientific">Kurthia gibsonii</name>
    <dbReference type="NCBI Taxonomy" id="33946"/>
    <lineage>
        <taxon>Bacteria</taxon>
        <taxon>Bacillati</taxon>
        <taxon>Bacillota</taxon>
        <taxon>Bacilli</taxon>
        <taxon>Bacillales</taxon>
        <taxon>Caryophanaceae</taxon>
        <taxon>Kurthia</taxon>
    </lineage>
</organism>
<dbReference type="SUPFAM" id="SSF46785">
    <property type="entry name" value="Winged helix' DNA-binding domain"/>
    <property type="match status" value="1"/>
</dbReference>
<sequence>MTTLDDQLCFLLYVSSKEVIKEYTSRLKAYDLTYTGYITLLAIPLDESISIKDLGKKLFLDSGTLTPLMKKLEAQGYVSRERSQEDERVLCVTLTTAGLQLREQLQCVSEDVFAASGMDVTQAQSLHTILQQFVHALEQRPK</sequence>
<dbReference type="PRINTS" id="PR00598">
    <property type="entry name" value="HTHMARR"/>
</dbReference>
<evidence type="ECO:0000256" key="7">
    <source>
        <dbReference type="ARBA" id="ARBA00047207"/>
    </source>
</evidence>
<evidence type="ECO:0000256" key="6">
    <source>
        <dbReference type="ARBA" id="ARBA00047188"/>
    </source>
</evidence>
<protein>
    <recommendedName>
        <fullName evidence="6">HTH-type transcriptional regulator SarZ</fullName>
    </recommendedName>
    <alternativeName>
        <fullName evidence="7">Staphylococcal accessory regulator Z</fullName>
    </alternativeName>
</protein>
<evidence type="ECO:0000256" key="2">
    <source>
        <dbReference type="ARBA" id="ARBA00023015"/>
    </source>
</evidence>
<keyword evidence="3" id="KW-0238">DNA-binding</keyword>